<dbReference type="PANTHER" id="PTHR45657">
    <property type="entry name" value="CRAL-TRIO DOMAIN-CONTAINING PROTEIN YKL091C-RELATED"/>
    <property type="match status" value="1"/>
</dbReference>
<evidence type="ECO:0000313" key="2">
    <source>
        <dbReference type="EMBL" id="RRT82280.1"/>
    </source>
</evidence>
<dbReference type="PANTHER" id="PTHR45657:SF5">
    <property type="entry name" value="PHOSPHATIDYLINOSITOL_PHOSPHATIDYLCHOLINE TRANSFER PROTEIN SFH6"/>
    <property type="match status" value="1"/>
</dbReference>
<organism evidence="2 3">
    <name type="scientific">Ensete ventricosum</name>
    <name type="common">Abyssinian banana</name>
    <name type="synonym">Musa ensete</name>
    <dbReference type="NCBI Taxonomy" id="4639"/>
    <lineage>
        <taxon>Eukaryota</taxon>
        <taxon>Viridiplantae</taxon>
        <taxon>Streptophyta</taxon>
        <taxon>Embryophyta</taxon>
        <taxon>Tracheophyta</taxon>
        <taxon>Spermatophyta</taxon>
        <taxon>Magnoliopsida</taxon>
        <taxon>Liliopsida</taxon>
        <taxon>Zingiberales</taxon>
        <taxon>Musaceae</taxon>
        <taxon>Ensete</taxon>
    </lineage>
</organism>
<name>A0A427B1C5_ENSVE</name>
<dbReference type="Proteomes" id="UP000287651">
    <property type="component" value="Unassembled WGS sequence"/>
</dbReference>
<sequence>FEGFSSHDERRERKSDIENSEDERRTRIGSLKKKAINASTKFRHSLKKKNRRKSDGRVISVSIEDIRNIEELEAVLGTKYQNKLLEIIEPRFVGIQMVLSGEAQCARQIVAVSNGEGKIIAYAKPQYPTVSSLI</sequence>
<proteinExistence type="predicted"/>
<accession>A0A427B1C5</accession>
<evidence type="ECO:0000256" key="1">
    <source>
        <dbReference type="SAM" id="MobiDB-lite"/>
    </source>
</evidence>
<protein>
    <submittedName>
        <fullName evidence="2">Uncharacterized protein</fullName>
    </submittedName>
</protein>
<feature type="region of interest" description="Disordered" evidence="1">
    <location>
        <begin position="1"/>
        <end position="30"/>
    </location>
</feature>
<feature type="compositionally biased region" description="Basic and acidic residues" evidence="1">
    <location>
        <begin position="1"/>
        <end position="26"/>
    </location>
</feature>
<dbReference type="EMBL" id="AMZH03000726">
    <property type="protein sequence ID" value="RRT82280.1"/>
    <property type="molecule type" value="Genomic_DNA"/>
</dbReference>
<evidence type="ECO:0000313" key="3">
    <source>
        <dbReference type="Proteomes" id="UP000287651"/>
    </source>
</evidence>
<dbReference type="InterPro" id="IPR051026">
    <property type="entry name" value="PI/PC_transfer"/>
</dbReference>
<dbReference type="AlphaFoldDB" id="A0A427B1C5"/>
<comment type="caution">
    <text evidence="2">The sequence shown here is derived from an EMBL/GenBank/DDBJ whole genome shotgun (WGS) entry which is preliminary data.</text>
</comment>
<feature type="non-terminal residue" evidence="2">
    <location>
        <position position="1"/>
    </location>
</feature>
<reference evidence="2 3" key="1">
    <citation type="journal article" date="2014" name="Agronomy (Basel)">
        <title>A Draft Genome Sequence for Ensete ventricosum, the Drought-Tolerant Tree Against Hunger.</title>
        <authorList>
            <person name="Harrison J."/>
            <person name="Moore K.A."/>
            <person name="Paszkiewicz K."/>
            <person name="Jones T."/>
            <person name="Grant M."/>
            <person name="Ambacheew D."/>
            <person name="Muzemil S."/>
            <person name="Studholme D.J."/>
        </authorList>
    </citation>
    <scope>NUCLEOTIDE SEQUENCE [LARGE SCALE GENOMIC DNA]</scope>
</reference>
<gene>
    <name evidence="2" type="ORF">B296_00002360</name>
</gene>